<protein>
    <submittedName>
        <fullName evidence="11">Uncharacterized protein</fullName>
    </submittedName>
</protein>
<dbReference type="InterPro" id="IPR001227">
    <property type="entry name" value="Ac_transferase_dom_sf"/>
</dbReference>
<evidence type="ECO:0000313" key="12">
    <source>
        <dbReference type="Proteomes" id="UP000030651"/>
    </source>
</evidence>
<dbReference type="SUPFAM" id="SSF53901">
    <property type="entry name" value="Thiolase-like"/>
    <property type="match status" value="1"/>
</dbReference>
<dbReference type="GO" id="GO:0032259">
    <property type="term" value="P:methylation"/>
    <property type="evidence" value="ECO:0007669"/>
    <property type="project" value="UniProtKB-KW"/>
</dbReference>
<organism evidence="11 12">
    <name type="scientific">Pestalotiopsis fici (strain W106-1 / CGMCC3.15140)</name>
    <dbReference type="NCBI Taxonomy" id="1229662"/>
    <lineage>
        <taxon>Eukaryota</taxon>
        <taxon>Fungi</taxon>
        <taxon>Dikarya</taxon>
        <taxon>Ascomycota</taxon>
        <taxon>Pezizomycotina</taxon>
        <taxon>Sordariomycetes</taxon>
        <taxon>Xylariomycetidae</taxon>
        <taxon>Amphisphaeriales</taxon>
        <taxon>Sporocadaceae</taxon>
        <taxon>Pestalotiopsis</taxon>
    </lineage>
</organism>
<dbReference type="OMA" id="CASDYND"/>
<dbReference type="InterPro" id="IPR014031">
    <property type="entry name" value="Ketoacyl_synth_C"/>
</dbReference>
<dbReference type="Pfam" id="PF00550">
    <property type="entry name" value="PP-binding"/>
    <property type="match status" value="2"/>
</dbReference>
<dbReference type="InterPro" id="IPR020806">
    <property type="entry name" value="PKS_PP-bd"/>
</dbReference>
<dbReference type="InterPro" id="IPR006162">
    <property type="entry name" value="Ppantetheine_attach_site"/>
</dbReference>
<dbReference type="GO" id="GO:0004315">
    <property type="term" value="F:3-oxoacyl-[acyl-carrier-protein] synthase activity"/>
    <property type="evidence" value="ECO:0007669"/>
    <property type="project" value="InterPro"/>
</dbReference>
<dbReference type="Pfam" id="PF08242">
    <property type="entry name" value="Methyltransf_12"/>
    <property type="match status" value="1"/>
</dbReference>
<dbReference type="Pfam" id="PF02801">
    <property type="entry name" value="Ketoacyl-synt_C"/>
    <property type="match status" value="1"/>
</dbReference>
<dbReference type="InterPro" id="IPR014043">
    <property type="entry name" value="Acyl_transferase_dom"/>
</dbReference>
<dbReference type="InterPro" id="IPR009081">
    <property type="entry name" value="PP-bd_ACP"/>
</dbReference>
<dbReference type="SUPFAM" id="SSF47336">
    <property type="entry name" value="ACP-like"/>
    <property type="match status" value="2"/>
</dbReference>
<feature type="domain" description="Carrier" evidence="8">
    <location>
        <begin position="1484"/>
        <end position="1558"/>
    </location>
</feature>
<keyword evidence="4" id="KW-0808">Transferase</keyword>
<evidence type="ECO:0000256" key="2">
    <source>
        <dbReference type="ARBA" id="ARBA00022450"/>
    </source>
</evidence>
<dbReference type="GO" id="GO:0031177">
    <property type="term" value="F:phosphopantetheine binding"/>
    <property type="evidence" value="ECO:0007669"/>
    <property type="project" value="InterPro"/>
</dbReference>
<dbReference type="SMR" id="W3XKG0"/>
<dbReference type="Gene3D" id="3.30.70.3290">
    <property type="match status" value="1"/>
</dbReference>
<evidence type="ECO:0000256" key="3">
    <source>
        <dbReference type="ARBA" id="ARBA00022553"/>
    </source>
</evidence>
<dbReference type="SMART" id="SM00827">
    <property type="entry name" value="PKS_AT"/>
    <property type="match status" value="1"/>
</dbReference>
<dbReference type="InterPro" id="IPR016035">
    <property type="entry name" value="Acyl_Trfase/lysoPLipase"/>
</dbReference>
<dbReference type="Proteomes" id="UP000030651">
    <property type="component" value="Unassembled WGS sequence"/>
</dbReference>
<dbReference type="Gene3D" id="3.40.366.10">
    <property type="entry name" value="Malonyl-Coenzyme A Acyl Carrier Protein, domain 2"/>
    <property type="match status" value="1"/>
</dbReference>
<dbReference type="HOGENOM" id="CLU_000022_6_3_1"/>
<dbReference type="Pfam" id="PF18558">
    <property type="entry name" value="HTH_51"/>
    <property type="match status" value="1"/>
</dbReference>
<dbReference type="PROSITE" id="PS52004">
    <property type="entry name" value="KS3_2"/>
    <property type="match status" value="1"/>
</dbReference>
<dbReference type="PROSITE" id="PS50075">
    <property type="entry name" value="CARRIER"/>
    <property type="match status" value="2"/>
</dbReference>
<dbReference type="PANTHER" id="PTHR43775:SF21">
    <property type="entry name" value="NON-REDUCING POLYKETIDE SYNTHASE AUSA-RELATED"/>
    <property type="match status" value="1"/>
</dbReference>
<dbReference type="Gene3D" id="1.10.1200.10">
    <property type="entry name" value="ACP-like"/>
    <property type="match status" value="2"/>
</dbReference>
<sequence length="2348" mass="256384">MSVSSKDGVSAMDIPSDAVAVVGMACKFPGAETLDEYWSILDAGESMLKDPPNNHLPTHNHPRSTEKSVFHSNFLKDNSSFDNRFFKKSSREAASMDPQQRLLLEVSYQALESSGFFGPRQPDLDVGCYIGVCASDYNDNVASHPPNAFSALGTLRAFAPGRVSHFFGLRGPSIALDTACSSSAVAIDAACKAILHGDCRSAIAGGVSVFSSPFFYQNLAAASFLSPTGASKSFDARADGYCRGEGVGLVVLKRLADAISDGDTVLGTILATSVRQSSNKVPITVPYSSSQTALYRKLLDSAGIVAEDVTFVEAHGTGTPVGDPLEYEAIKEVFAKKPRQEPLYFASVKGNIGHTEGASGVAGLIKTILMMQNRSIPRQANFVSPHPKISLVPGRIAIPTATIPWTADRMIACVNNYGAAGSIAAMLVSEPPRKSVKQIHGRLHEKVQYPLLITGNSPKSLGDNCASVRDYALSMSSKVGSSENIIADLTFNLSDRQNRALPYMFTTTISNLSELDEQLRTAAFNPNSSLYQNNLKPNPTVLVFGGQIGRSVDLSKHVFESSGLLQKYLDQCDGILKGLGSRGIYPDIFENKQADDVVMLQTMQFSLQYACAQSWIACGLNVDCIVGHSFGQLVALTVSGVLSLADGLKFVHGRAVLMRERWGSEKGSMVAIEADRADIEALVASVRGVEVACFNGPRSQVLVGSSSDISNVVAAMTKSSMSAKAKILDVTHGFHSRFCDPILPELERLANGLTFNQPRIHLETSSVNGTWPIATSKLLADHTRSPVYFEDAVKRIEQRFGSCTWLEAGSNTLVTNMARRALNDQKEKMSSHVFFPINLSRDGALGALAETTTNLWKQGHHVQYWPFHHQNGGSYQVMNLPPYQFEKAQHWLDFDFPSAAAPEPVQDKLDASQVETVKSEPEPEPELISFAGFGDADAAHEGQKRAIFIIDPRVEEWKALVSGHSVLQEPLCPAPLYIELVLQAAKQLAAIQNIPSVPFSRVEDLEMPSPLGMSQDKIIQLVFTPTDHTGCKYTFSFHAQPRHANSRKEALFSIPKGATTHASGKVEILLTNDNTVTSEFERTRKLLERMRPDQNEVGDASSQAVSGPLVYKLFSSVVQYHDFYQCVRSLNSTGDGSVLAHVSQPQSGPSCIQSLLSMPLAIDNFFQVPGIYANCLAPCPSSEVFVSTHVDRIQISPDFANLRAEENGQGWDVFAMSTALNDKEITNDIFVTEKATGKLIFIAFGAKFTRVRIAALAKILSRANSGEVAPSTAAKLPPKARVEFVQAAPTVPQVQRAVPVVSSETPQHTATPVPQQQPKQHPSTNGSVSLAPPVSIIPAPSTAIPRKSRVEGDLREMLSKMTDVPADDIKDDILLIDLGVDSLMATEVLSDIQKIFNISISPDLLQELQTFASLRRYLDGQMSGPESDNHLPVVVPWQTPIVPAVSPNATLAPEIASQEAEVDDRTEKSSVEYESSTRDSDQEQDLTARLADLLSTHLEVPVDELVASPNLVDLGLDSLLCMELMSDIDKDLGVSIDLSDLTGDVNFGHLVDKLVGELRTTKTTTSSTPKSTNTFSSGVSTPLTSSQSGSDDERDVMPTKTQAPRISMNGPLASAADAFESIKGDYDEQAKHYKFIDFYTSVYGKQSELVLAYVVEAFLDLGVDLKTLRAGDRIPAISTVPKHGRMIDVFHRILHQAKVADYNGEAYFRSEVPINLAHSSVLSREIIAEFPQHAKEHMLLDLCGPNLAKFLTGTMDPLAVLFGNKANRTIVEDVYAEAPMFVIMSQLLTSFLEKTLSTSTPGPNGKFKIVELGAGTGATTRCVVDRLVQRGIPIEYTFTDISPSLVLGSKRKFTKFDCMKFGTIDIEKEPPAEYLGQFDIVLATNCIHATSSLPNSLANINKLLRPHGFVSLVELTTRNFWLDLVFGLLDGWWLYDDNRPYVLATPEFWDHTMRDKGFQHVSWTGGHSRESEAVRVITGFKQPVQDPSSYKSTPQGVNGGTETVVFKHTDKRLPLRADVYYPSASQATVHKTWVPGLLVHGGGHVMLSRQDLRPRQIQLLLDNGVLPVAVDYRLCPETTILEGPLVDVNDAYVWLRKALPSLKLMQTDINKKLDSTRAVVIGWSTGGTLAMSLSWTSLPRGISPPDAILAFYCPTDYQDEFWTKPNIPEHSDAFAKEKYNVIEGVFPSPITAYNVPPTTGSAAGWIAPKDKRSRVVLHMNWYGQTLPVLFKGLPSASAVATHDAAQFNHLEQPPVEDIVKASPYAQIIRGNYRSPTHVIFGTGDDLIPWKQAQRTVDAMRESGIDCGLTLAPDQPHLFDMYRDSDGSRWGYVMEGYNFLFSRIGRGEA</sequence>
<evidence type="ECO:0000256" key="7">
    <source>
        <dbReference type="SAM" id="MobiDB-lite"/>
    </source>
</evidence>
<dbReference type="InterPro" id="IPR020841">
    <property type="entry name" value="PKS_Beta-ketoAc_synthase_dom"/>
</dbReference>
<dbReference type="Gene3D" id="3.40.50.150">
    <property type="entry name" value="Vaccinia Virus protein VP39"/>
    <property type="match status" value="1"/>
</dbReference>
<feature type="region of interest" description="Disordered" evidence="7">
    <location>
        <begin position="1560"/>
        <end position="1607"/>
    </location>
</feature>
<dbReference type="GO" id="GO:0016787">
    <property type="term" value="F:hydrolase activity"/>
    <property type="evidence" value="ECO:0007669"/>
    <property type="project" value="InterPro"/>
</dbReference>
<dbReference type="Pfam" id="PF00109">
    <property type="entry name" value="ketoacyl-synt"/>
    <property type="match status" value="1"/>
</dbReference>
<dbReference type="InterPro" id="IPR029058">
    <property type="entry name" value="AB_hydrolase_fold"/>
</dbReference>
<dbReference type="EMBL" id="KI912109">
    <property type="protein sequence ID" value="ETS86538.1"/>
    <property type="molecule type" value="Genomic_DNA"/>
</dbReference>
<dbReference type="InterPro" id="IPR018201">
    <property type="entry name" value="Ketoacyl_synth_AS"/>
</dbReference>
<feature type="region of interest" description="Disordered" evidence="7">
    <location>
        <begin position="1298"/>
        <end position="1342"/>
    </location>
</feature>
<keyword evidence="2" id="KW-0596">Phosphopantetheine</keyword>
<dbReference type="SUPFAM" id="SSF53335">
    <property type="entry name" value="S-adenosyl-L-methionine-dependent methyltransferases"/>
    <property type="match status" value="1"/>
</dbReference>
<dbReference type="SMART" id="SM00825">
    <property type="entry name" value="PKS_KS"/>
    <property type="match status" value="1"/>
</dbReference>
<dbReference type="InterPro" id="IPR013094">
    <property type="entry name" value="AB_hydrolase_3"/>
</dbReference>
<dbReference type="GO" id="GO:0004312">
    <property type="term" value="F:fatty acid synthase activity"/>
    <property type="evidence" value="ECO:0007669"/>
    <property type="project" value="TreeGrafter"/>
</dbReference>
<dbReference type="Gene3D" id="3.40.50.1820">
    <property type="entry name" value="alpha/beta hydrolase"/>
    <property type="match status" value="1"/>
</dbReference>
<keyword evidence="12" id="KW-1185">Reference proteome</keyword>
<dbReference type="PANTHER" id="PTHR43775">
    <property type="entry name" value="FATTY ACID SYNTHASE"/>
    <property type="match status" value="1"/>
</dbReference>
<dbReference type="Gene3D" id="3.10.129.110">
    <property type="entry name" value="Polyketide synthase dehydratase"/>
    <property type="match status" value="1"/>
</dbReference>
<dbReference type="GeneID" id="19265379"/>
<dbReference type="InterPro" id="IPR016036">
    <property type="entry name" value="Malonyl_transacylase_ACP-bd"/>
</dbReference>
<dbReference type="RefSeq" id="XP_007827138.1">
    <property type="nucleotide sequence ID" value="XM_007828947.1"/>
</dbReference>
<feature type="active site" description="Proton donor; for dehydratase activity" evidence="6">
    <location>
        <position position="1163"/>
    </location>
</feature>
<evidence type="ECO:0000256" key="1">
    <source>
        <dbReference type="ARBA" id="ARBA00005179"/>
    </source>
</evidence>
<dbReference type="InterPro" id="IPR029063">
    <property type="entry name" value="SAM-dependent_MTases_sf"/>
</dbReference>
<dbReference type="InterPro" id="IPR036736">
    <property type="entry name" value="ACP-like_sf"/>
</dbReference>
<dbReference type="InterPro" id="IPR016039">
    <property type="entry name" value="Thiolase-like"/>
</dbReference>
<accession>W3XKG0</accession>
<evidence type="ECO:0000256" key="5">
    <source>
        <dbReference type="ARBA" id="ARBA00023268"/>
    </source>
</evidence>
<gene>
    <name evidence="11" type="ORF">PFICI_00366</name>
</gene>
<dbReference type="GO" id="GO:0008168">
    <property type="term" value="F:methyltransferase activity"/>
    <property type="evidence" value="ECO:0007669"/>
    <property type="project" value="UniProtKB-KW"/>
</dbReference>
<dbReference type="Gene3D" id="3.40.47.10">
    <property type="match status" value="1"/>
</dbReference>
<dbReference type="Pfam" id="PF00698">
    <property type="entry name" value="Acyl_transf_1"/>
    <property type="match status" value="1"/>
</dbReference>
<dbReference type="SMART" id="SM01294">
    <property type="entry name" value="PKS_PP_betabranch"/>
    <property type="match status" value="1"/>
</dbReference>
<evidence type="ECO:0000259" key="8">
    <source>
        <dbReference type="PROSITE" id="PS50075"/>
    </source>
</evidence>
<dbReference type="InterPro" id="IPR013217">
    <property type="entry name" value="Methyltransf_12"/>
</dbReference>
<feature type="compositionally biased region" description="Polar residues" evidence="7">
    <location>
        <begin position="1578"/>
        <end position="1589"/>
    </location>
</feature>
<comment type="pathway">
    <text evidence="1">Secondary metabolite biosynthesis.</text>
</comment>
<dbReference type="CDD" id="cd02440">
    <property type="entry name" value="AdoMet_MTases"/>
    <property type="match status" value="1"/>
</dbReference>
<dbReference type="PROSITE" id="PS00012">
    <property type="entry name" value="PHOSPHOPANTETHEINE"/>
    <property type="match status" value="1"/>
</dbReference>
<feature type="region of interest" description="Disordered" evidence="7">
    <location>
        <begin position="1457"/>
        <end position="1484"/>
    </location>
</feature>
<feature type="domain" description="Carrier" evidence="8">
    <location>
        <begin position="1345"/>
        <end position="1422"/>
    </location>
</feature>
<evidence type="ECO:0000313" key="11">
    <source>
        <dbReference type="EMBL" id="ETS86538.1"/>
    </source>
</evidence>
<dbReference type="InterPro" id="IPR050091">
    <property type="entry name" value="PKS_NRPS_Biosynth_Enz"/>
</dbReference>
<feature type="compositionally biased region" description="Low complexity" evidence="7">
    <location>
        <begin position="1561"/>
        <end position="1577"/>
    </location>
</feature>
<feature type="domain" description="Ketosynthase family 3 (KS3)" evidence="9">
    <location>
        <begin position="16"/>
        <end position="430"/>
    </location>
</feature>
<evidence type="ECO:0000259" key="10">
    <source>
        <dbReference type="PROSITE" id="PS52019"/>
    </source>
</evidence>
<dbReference type="SUPFAM" id="SSF53474">
    <property type="entry name" value="alpha/beta-Hydrolases"/>
    <property type="match status" value="1"/>
</dbReference>
<reference evidence="12" key="1">
    <citation type="journal article" date="2015" name="BMC Genomics">
        <title>Genomic and transcriptomic analysis of the endophytic fungus Pestalotiopsis fici reveals its lifestyle and high potential for synthesis of natural products.</title>
        <authorList>
            <person name="Wang X."/>
            <person name="Zhang X."/>
            <person name="Liu L."/>
            <person name="Xiang M."/>
            <person name="Wang W."/>
            <person name="Sun X."/>
            <person name="Che Y."/>
            <person name="Guo L."/>
            <person name="Liu G."/>
            <person name="Guo L."/>
            <person name="Wang C."/>
            <person name="Yin W.B."/>
            <person name="Stadler M."/>
            <person name="Zhang X."/>
            <person name="Liu X."/>
        </authorList>
    </citation>
    <scope>NUCLEOTIDE SEQUENCE [LARGE SCALE GENOMIC DNA]</scope>
    <source>
        <strain evidence="12">W106-1 / CGMCC3.15140</strain>
    </source>
</reference>
<dbReference type="InterPro" id="IPR014030">
    <property type="entry name" value="Ketoacyl_synth_N"/>
</dbReference>
<keyword evidence="5" id="KW-0511">Multifunctional enzyme</keyword>
<dbReference type="STRING" id="1229662.W3XKG0"/>
<feature type="compositionally biased region" description="Basic and acidic residues" evidence="7">
    <location>
        <begin position="1463"/>
        <end position="1481"/>
    </location>
</feature>
<evidence type="ECO:0000259" key="9">
    <source>
        <dbReference type="PROSITE" id="PS52004"/>
    </source>
</evidence>
<dbReference type="OrthoDB" id="329835at2759"/>
<dbReference type="GO" id="GO:0006633">
    <property type="term" value="P:fatty acid biosynthetic process"/>
    <property type="evidence" value="ECO:0007669"/>
    <property type="project" value="InterPro"/>
</dbReference>
<feature type="compositionally biased region" description="Polar residues" evidence="7">
    <location>
        <begin position="1302"/>
        <end position="1328"/>
    </location>
</feature>
<dbReference type="InterPro" id="IPR049900">
    <property type="entry name" value="PKS_mFAS_DH"/>
</dbReference>
<name>W3XKG0_PESFW</name>
<proteinExistence type="predicted"/>
<dbReference type="PROSITE" id="PS52019">
    <property type="entry name" value="PKS_MFAS_DH"/>
    <property type="match status" value="1"/>
</dbReference>
<keyword evidence="3" id="KW-0597">Phosphoprotein</keyword>
<feature type="region of interest" description="C-terminal hotdog fold" evidence="6">
    <location>
        <begin position="1102"/>
        <end position="1257"/>
    </location>
</feature>
<evidence type="ECO:0000256" key="4">
    <source>
        <dbReference type="ARBA" id="ARBA00022679"/>
    </source>
</evidence>
<dbReference type="GO" id="GO:0044550">
    <property type="term" value="P:secondary metabolite biosynthetic process"/>
    <property type="evidence" value="ECO:0007669"/>
    <property type="project" value="TreeGrafter"/>
</dbReference>
<feature type="region of interest" description="N-terminal hotdog fold" evidence="6">
    <location>
        <begin position="925"/>
        <end position="1073"/>
    </location>
</feature>
<dbReference type="Pfam" id="PF07859">
    <property type="entry name" value="Abhydrolase_3"/>
    <property type="match status" value="1"/>
</dbReference>
<dbReference type="CDD" id="cd00833">
    <property type="entry name" value="PKS"/>
    <property type="match status" value="1"/>
</dbReference>
<dbReference type="PROSITE" id="PS00606">
    <property type="entry name" value="KS3_1"/>
    <property type="match status" value="1"/>
</dbReference>
<dbReference type="eggNOG" id="KOG1202">
    <property type="taxonomic scope" value="Eukaryota"/>
</dbReference>
<dbReference type="SUPFAM" id="SSF55048">
    <property type="entry name" value="Probable ACP-binding domain of malonyl-CoA ACP transacylase"/>
    <property type="match status" value="1"/>
</dbReference>
<dbReference type="KEGG" id="pfy:PFICI_00366"/>
<feature type="active site" description="Proton acceptor; for dehydratase activity" evidence="6">
    <location>
        <position position="964"/>
    </location>
</feature>
<dbReference type="InterPro" id="IPR041068">
    <property type="entry name" value="HTH_51"/>
</dbReference>
<feature type="domain" description="PKS/mFAS DH" evidence="10">
    <location>
        <begin position="925"/>
        <end position="1257"/>
    </location>
</feature>
<dbReference type="InParanoid" id="W3XKG0"/>
<evidence type="ECO:0000256" key="6">
    <source>
        <dbReference type="PROSITE-ProRule" id="PRU01363"/>
    </source>
</evidence>
<dbReference type="SUPFAM" id="SSF52151">
    <property type="entry name" value="FabD/lysophospholipase-like"/>
    <property type="match status" value="1"/>
</dbReference>
<dbReference type="SMART" id="SM00823">
    <property type="entry name" value="PKS_PP"/>
    <property type="match status" value="2"/>
</dbReference>
<dbReference type="InterPro" id="IPR042104">
    <property type="entry name" value="PKS_dehydratase_sf"/>
</dbReference>